<organism evidence="15 16">
    <name type="scientific">Pocillopora meandrina</name>
    <dbReference type="NCBI Taxonomy" id="46732"/>
    <lineage>
        <taxon>Eukaryota</taxon>
        <taxon>Metazoa</taxon>
        <taxon>Cnidaria</taxon>
        <taxon>Anthozoa</taxon>
        <taxon>Hexacorallia</taxon>
        <taxon>Scleractinia</taxon>
        <taxon>Astrocoeniina</taxon>
        <taxon>Pocilloporidae</taxon>
        <taxon>Pocillopora</taxon>
    </lineage>
</organism>
<dbReference type="GO" id="GO:0003827">
    <property type="term" value="F:alpha-1,3-mannosylglycoprotein 2-beta-N-acetylglucosaminyltransferase activity"/>
    <property type="evidence" value="ECO:0007669"/>
    <property type="project" value="UniProtKB-UniRule"/>
</dbReference>
<evidence type="ECO:0000256" key="3">
    <source>
        <dbReference type="ARBA" id="ARBA00006492"/>
    </source>
</evidence>
<evidence type="ECO:0000313" key="15">
    <source>
        <dbReference type="EMBL" id="CAH3134267.1"/>
    </source>
</evidence>
<comment type="similarity">
    <text evidence="3 13">Belongs to the glycosyltransferase 13 family.</text>
</comment>
<dbReference type="EMBL" id="CALNXJ010000028">
    <property type="protein sequence ID" value="CAH3134267.1"/>
    <property type="molecule type" value="Genomic_DNA"/>
</dbReference>
<keyword evidence="8 13" id="KW-0735">Signal-anchor</keyword>
<keyword evidence="16" id="KW-1185">Reference proteome</keyword>
<keyword evidence="10 13" id="KW-0333">Golgi apparatus</keyword>
<dbReference type="PANTHER" id="PTHR46396">
    <property type="entry name" value="PROTEIN O-LINKED-MANNOSE BETA-1,2-N-ACETYLGLUCOSAMINYLTRANSFERASE 1"/>
    <property type="match status" value="1"/>
</dbReference>
<dbReference type="AlphaFoldDB" id="A0AAU9X2U4"/>
<keyword evidence="4 13" id="KW-0328">Glycosyltransferase</keyword>
<evidence type="ECO:0000256" key="5">
    <source>
        <dbReference type="ARBA" id="ARBA00022679"/>
    </source>
</evidence>
<evidence type="ECO:0000256" key="7">
    <source>
        <dbReference type="ARBA" id="ARBA00022723"/>
    </source>
</evidence>
<comment type="subcellular location">
    <subcellularLocation>
        <location evidence="1 13">Golgi apparatus membrane</location>
        <topology evidence="1 13">Single-pass type II membrane protein</topology>
    </subcellularLocation>
</comment>
<evidence type="ECO:0000256" key="4">
    <source>
        <dbReference type="ARBA" id="ARBA00022676"/>
    </source>
</evidence>
<keyword evidence="6 13" id="KW-0812">Transmembrane</keyword>
<evidence type="ECO:0000259" key="14">
    <source>
        <dbReference type="Pfam" id="PF15711"/>
    </source>
</evidence>
<keyword evidence="5" id="KW-0808">Transferase</keyword>
<dbReference type="GO" id="GO:0047223">
    <property type="term" value="F:beta-1,3-galactosyl-O-glycosyl-glycoprotein beta-1,3-N-acetylglucosaminyltransferase activity"/>
    <property type="evidence" value="ECO:0007669"/>
    <property type="project" value="TreeGrafter"/>
</dbReference>
<comment type="cofactor">
    <cofactor evidence="13">
        <name>Mn(2+)</name>
        <dbReference type="ChEBI" id="CHEBI:29035"/>
    </cofactor>
    <text evidence="13">The cofactor is mostly bound to the substrate.</text>
</comment>
<gene>
    <name evidence="15" type="ORF">PMEA_00015794</name>
</gene>
<keyword evidence="11 13" id="KW-0472">Membrane</keyword>
<feature type="transmembrane region" description="Helical" evidence="13">
    <location>
        <begin position="14"/>
        <end position="35"/>
    </location>
</feature>
<dbReference type="InterPro" id="IPR004139">
    <property type="entry name" value="Glyco_trans_13"/>
</dbReference>
<keyword evidence="9 13" id="KW-1133">Transmembrane helix</keyword>
<dbReference type="GO" id="GO:0016266">
    <property type="term" value="P:protein O-linked glycosylation via N-acetyl-galactosamine"/>
    <property type="evidence" value="ECO:0007669"/>
    <property type="project" value="TreeGrafter"/>
</dbReference>
<keyword evidence="7 13" id="KW-0479">Metal-binding</keyword>
<comment type="function">
    <text evidence="13">Initiates complex N-linked carbohydrate formation. Essential for the conversion of high-mannose to hybrid and complex N-glycans.</text>
</comment>
<dbReference type="PANTHER" id="PTHR46396:SF1">
    <property type="entry name" value="PROTEIN O-LINKED-MANNOSE BETA-1,2-N-ACETYLGLUCOSAMINYLTRANSFERASE 1"/>
    <property type="match status" value="1"/>
</dbReference>
<dbReference type="GO" id="GO:0000139">
    <property type="term" value="C:Golgi membrane"/>
    <property type="evidence" value="ECO:0007669"/>
    <property type="project" value="UniProtKB-SubCell"/>
</dbReference>
<dbReference type="FunFam" id="3.90.550.10:FF:000252">
    <property type="entry name" value="Protein O-linked-mannose beta-1,2-N-acetylglucosaminyltransferase 1"/>
    <property type="match status" value="1"/>
</dbReference>
<comment type="pathway">
    <text evidence="2 13">Protein modification; protein glycosylation.</text>
</comment>
<evidence type="ECO:0000256" key="11">
    <source>
        <dbReference type="ARBA" id="ARBA00023136"/>
    </source>
</evidence>
<evidence type="ECO:0000256" key="8">
    <source>
        <dbReference type="ARBA" id="ARBA00022968"/>
    </source>
</evidence>
<evidence type="ECO:0000256" key="13">
    <source>
        <dbReference type="RuleBase" id="RU368119"/>
    </source>
</evidence>
<evidence type="ECO:0000256" key="2">
    <source>
        <dbReference type="ARBA" id="ARBA00004922"/>
    </source>
</evidence>
<evidence type="ECO:0000256" key="9">
    <source>
        <dbReference type="ARBA" id="ARBA00022989"/>
    </source>
</evidence>
<dbReference type="Gene3D" id="3.90.550.10">
    <property type="entry name" value="Spore Coat Polysaccharide Biosynthesis Protein SpsA, Chain A"/>
    <property type="match status" value="1"/>
</dbReference>
<dbReference type="InterPro" id="IPR039477">
    <property type="entry name" value="ILEI/PANDER_dom"/>
</dbReference>
<protein>
    <recommendedName>
        <fullName evidence="13">Alpha-1,3-mannosyl-glycoprotein 2-beta-N-acetylglucosaminyltransferase</fullName>
        <shortName evidence="13">GNT-I</shortName>
        <shortName evidence="13">GlcNAc-T I</shortName>
        <ecNumber evidence="13">2.4.1.101</ecNumber>
    </recommendedName>
    <alternativeName>
        <fullName evidence="13">N-glycosyl-oligosaccharide-glycoprotein N-acetylglucosaminyltransferase I</fullName>
    </alternativeName>
</protein>
<dbReference type="InterPro" id="IPR052463">
    <property type="entry name" value="O-linked_mannose_GnT"/>
</dbReference>
<dbReference type="EC" id="2.4.1.101" evidence="13"/>
<keyword evidence="12 13" id="KW-0464">Manganese</keyword>
<dbReference type="Pfam" id="PF15711">
    <property type="entry name" value="ILEI"/>
    <property type="match status" value="1"/>
</dbReference>
<comment type="caution">
    <text evidence="15">The sequence shown here is derived from an EMBL/GenBank/DDBJ whole genome shotgun (WGS) entry which is preliminary data.</text>
</comment>
<dbReference type="GO" id="GO:0030145">
    <property type="term" value="F:manganese ion binding"/>
    <property type="evidence" value="ECO:0007669"/>
    <property type="project" value="UniProtKB-UniRule"/>
</dbReference>
<accession>A0AAU9X2U4</accession>
<dbReference type="Pfam" id="PF03071">
    <property type="entry name" value="GNT-I"/>
    <property type="match status" value="1"/>
</dbReference>
<sequence>MVVKRSTRRTFGKVIFWTLLVSAGVLIIFNMVFFLQTASELALLTSSEQDKTTLTLASNKGRTQGDELDSKVVLTLHFVEGNFLELAVLSSKENVTLTINGHSRWDTSEMLIRGLNVVVLNEVTGVVMSSRWFDTYESDADSGFLIEYLKGLRDGRIVCFAIKDEAIARLSEDAISFLSSYGSSFIKKLRFRSTWAFVVSVTKNQRIVHAESYQNPTDSNKWASPIKIRTLIKLKSEHVVQCQWEDTIANRRRREFCGKFEGYGNVCRCENPVPLEIDPPAFPDGSRFKLPIAIMASNRPSYLLRMLLGMQKVHGLDTSMMTVFIDGFWPEPASITRLLGVNLEQHAGVSRRNARICQHYKKSIVDSFDKHPDASFLLILEEDLDVSVDILSYFKQLLPVYENDESVYCISAWNDQGYDHLCNDPAMTYRVDTMPGLGWVLSRKLFKNELEEKWPRPEDFVDWDIWMRGNHNRKGRECIIPDISRTYHFGGKGLNVGGHMQARYFAKHSLNTKPNVKLDVDKMYKENYEKEINQLLSKAKVLDHTETPCTRFRNFVPDTKGELYVFYIRMEETFDHKTWKNIATCLKMWDLDARGYHHGLWRFWVKKNHVIVVGCPASIYCSHKPKDLKPIYIPERVEPPEDEYDS</sequence>
<dbReference type="Proteomes" id="UP001159428">
    <property type="component" value="Unassembled WGS sequence"/>
</dbReference>
<dbReference type="PROSITE" id="PS52031">
    <property type="entry name" value="GG_LECTIN"/>
    <property type="match status" value="1"/>
</dbReference>
<evidence type="ECO:0000256" key="6">
    <source>
        <dbReference type="ARBA" id="ARBA00022692"/>
    </source>
</evidence>
<evidence type="ECO:0000256" key="10">
    <source>
        <dbReference type="ARBA" id="ARBA00023034"/>
    </source>
</evidence>
<dbReference type="SUPFAM" id="SSF53448">
    <property type="entry name" value="Nucleotide-diphospho-sugar transferases"/>
    <property type="match status" value="1"/>
</dbReference>
<evidence type="ECO:0000313" key="16">
    <source>
        <dbReference type="Proteomes" id="UP001159428"/>
    </source>
</evidence>
<evidence type="ECO:0000256" key="12">
    <source>
        <dbReference type="ARBA" id="ARBA00023211"/>
    </source>
</evidence>
<name>A0AAU9X2U4_9CNID</name>
<evidence type="ECO:0000256" key="1">
    <source>
        <dbReference type="ARBA" id="ARBA00004323"/>
    </source>
</evidence>
<comment type="catalytic activity">
    <reaction evidence="13">
        <text>N(4)-(alpha-D-Man-(1-&gt;3)-[alpha-D-Man-(1-&gt;3)-[alpha-D-Man-(1-&gt;6)]-alpha-D-Man-(1-&gt;6)]-beta-D-Man-(1-&gt;4)-beta-D-GlcNAc-(1-&gt;4)-beta-D-GlcNAc)-L-asparaginyl-[protein] (N-glucan mannose isomer 5A1,2) + UDP-N-acetyl-alpha-D-glucosamine = N(4)-{beta-D-GlcNAc-(1-&gt;2)-alpha-D-Man-(1-&gt;3)-[alpha-D-Man-(1-&gt;3)-[alpha-D-Man-(1-&gt;6)]-alpha-D-Man-(1-&gt;6)]-beta-D-Man-(1-&gt;4)-beta-D-GlcNAc-(1-&gt;4)-beta-D-GlcNAc}-L-asparaginyl-[protein] + UDP + H(+)</text>
        <dbReference type="Rhea" id="RHEA:11456"/>
        <dbReference type="Rhea" id="RHEA-COMP:14367"/>
        <dbReference type="Rhea" id="RHEA-COMP:14368"/>
        <dbReference type="ChEBI" id="CHEBI:15378"/>
        <dbReference type="ChEBI" id="CHEBI:57705"/>
        <dbReference type="ChEBI" id="CHEBI:58223"/>
        <dbReference type="ChEBI" id="CHEBI:59087"/>
        <dbReference type="ChEBI" id="CHEBI:60625"/>
        <dbReference type="EC" id="2.4.1.101"/>
    </reaction>
</comment>
<dbReference type="InterPro" id="IPR029044">
    <property type="entry name" value="Nucleotide-diphossugar_trans"/>
</dbReference>
<reference evidence="15 16" key="1">
    <citation type="submission" date="2022-05" db="EMBL/GenBank/DDBJ databases">
        <authorList>
            <consortium name="Genoscope - CEA"/>
            <person name="William W."/>
        </authorList>
    </citation>
    <scope>NUCLEOTIDE SEQUENCE [LARGE SCALE GENOMIC DNA]</scope>
</reference>
<proteinExistence type="inferred from homology"/>
<feature type="domain" description="ILEI/PANDER" evidence="14">
    <location>
        <begin position="113"/>
        <end position="199"/>
    </location>
</feature>